<sequence length="210" mass="23639">MAVMAEQQTKAFSICSLHDRPELIDSCAQLLKITWPCSKPDRLHQLTAEEQSGPPCSLVLIEHGEDTPDTVIGHVRLVTVTHPKTPRGAYLEAVCISPSKHGLGLGRKMLLLAEEYAHETLGCEQMFLICAQSLVGFYERLSYQVYPVLTLETEGANLLSHVDQAATWYGNHPRKNWEWVYLEGPCISKDDLRQQTPSKVKMVKYFTTVK</sequence>
<dbReference type="PROSITE" id="PS51186">
    <property type="entry name" value="GNAT"/>
    <property type="match status" value="1"/>
</dbReference>
<dbReference type="AlphaFoldDB" id="A0A8B8A1T3"/>
<dbReference type="CDD" id="cd04301">
    <property type="entry name" value="NAT_SF"/>
    <property type="match status" value="1"/>
</dbReference>
<dbReference type="GO" id="GO:0008080">
    <property type="term" value="F:N-acetyltransferase activity"/>
    <property type="evidence" value="ECO:0007669"/>
    <property type="project" value="InterPro"/>
</dbReference>
<feature type="domain" description="N-acetyltransferase" evidence="1">
    <location>
        <begin position="14"/>
        <end position="183"/>
    </location>
</feature>
<dbReference type="OrthoDB" id="329272at2759"/>
<dbReference type="GO" id="GO:0005737">
    <property type="term" value="C:cytoplasm"/>
    <property type="evidence" value="ECO:0007669"/>
    <property type="project" value="TreeGrafter"/>
</dbReference>
<dbReference type="Gene3D" id="3.40.630.30">
    <property type="match status" value="1"/>
</dbReference>
<name>A0A8B8A1T3_ACAPL</name>
<dbReference type="OMA" id="YERLSYQ"/>
<dbReference type="RefSeq" id="XP_022111698.1">
    <property type="nucleotide sequence ID" value="XM_022256006.1"/>
</dbReference>
<dbReference type="KEGG" id="aplc:110990930"/>
<evidence type="ECO:0000259" key="1">
    <source>
        <dbReference type="PROSITE" id="PS51186"/>
    </source>
</evidence>
<dbReference type="PANTHER" id="PTHR13538:SF4">
    <property type="entry name" value="N-ALPHA-ACETYLTRANSFERASE 80"/>
    <property type="match status" value="1"/>
</dbReference>
<dbReference type="GO" id="GO:1905502">
    <property type="term" value="F:acetyl-CoA binding"/>
    <property type="evidence" value="ECO:0007669"/>
    <property type="project" value="TreeGrafter"/>
</dbReference>
<organism evidence="2 3">
    <name type="scientific">Acanthaster planci</name>
    <name type="common">Crown-of-thorns starfish</name>
    <dbReference type="NCBI Taxonomy" id="133434"/>
    <lineage>
        <taxon>Eukaryota</taxon>
        <taxon>Metazoa</taxon>
        <taxon>Echinodermata</taxon>
        <taxon>Eleutherozoa</taxon>
        <taxon>Asterozoa</taxon>
        <taxon>Asteroidea</taxon>
        <taxon>Valvatacea</taxon>
        <taxon>Valvatida</taxon>
        <taxon>Acanthasteridae</taxon>
        <taxon>Acanthaster</taxon>
    </lineage>
</organism>
<accession>A0A8B8A1T3</accession>
<dbReference type="GeneID" id="110990930"/>
<dbReference type="SUPFAM" id="SSF55729">
    <property type="entry name" value="Acyl-CoA N-acyltransferases (Nat)"/>
    <property type="match status" value="1"/>
</dbReference>
<gene>
    <name evidence="3" type="primary">LOC110990930</name>
</gene>
<proteinExistence type="predicted"/>
<dbReference type="Proteomes" id="UP000694845">
    <property type="component" value="Unplaced"/>
</dbReference>
<dbReference type="InterPro" id="IPR039840">
    <property type="entry name" value="NAA80"/>
</dbReference>
<dbReference type="Pfam" id="PF00583">
    <property type="entry name" value="Acetyltransf_1"/>
    <property type="match status" value="1"/>
</dbReference>
<dbReference type="InterPro" id="IPR000182">
    <property type="entry name" value="GNAT_dom"/>
</dbReference>
<evidence type="ECO:0000313" key="2">
    <source>
        <dbReference type="Proteomes" id="UP000694845"/>
    </source>
</evidence>
<reference evidence="3" key="1">
    <citation type="submission" date="2025-08" db="UniProtKB">
        <authorList>
            <consortium name="RefSeq"/>
        </authorList>
    </citation>
    <scope>IDENTIFICATION</scope>
</reference>
<dbReference type="PANTHER" id="PTHR13538">
    <property type="entry name" value="N-ACETYLTRANSFERASE 6"/>
    <property type="match status" value="1"/>
</dbReference>
<keyword evidence="2" id="KW-1185">Reference proteome</keyword>
<evidence type="ECO:0000313" key="3">
    <source>
        <dbReference type="RefSeq" id="XP_022111698.1"/>
    </source>
</evidence>
<dbReference type="InterPro" id="IPR016181">
    <property type="entry name" value="Acyl_CoA_acyltransferase"/>
</dbReference>
<protein>
    <submittedName>
        <fullName evidence="3">N-acetyltransferase 6-like</fullName>
    </submittedName>
</protein>